<organism evidence="2 3">
    <name type="scientific">Vitis vinifera</name>
    <name type="common">Grape</name>
    <dbReference type="NCBI Taxonomy" id="29760"/>
    <lineage>
        <taxon>Eukaryota</taxon>
        <taxon>Viridiplantae</taxon>
        <taxon>Streptophyta</taxon>
        <taxon>Embryophyta</taxon>
        <taxon>Tracheophyta</taxon>
        <taxon>Spermatophyta</taxon>
        <taxon>Magnoliopsida</taxon>
        <taxon>eudicotyledons</taxon>
        <taxon>Gunneridae</taxon>
        <taxon>Pentapetalae</taxon>
        <taxon>rosids</taxon>
        <taxon>Vitales</taxon>
        <taxon>Vitaceae</taxon>
        <taxon>Viteae</taxon>
        <taxon>Vitis</taxon>
    </lineage>
</organism>
<dbReference type="Proteomes" id="UP000288805">
    <property type="component" value="Unassembled WGS sequence"/>
</dbReference>
<sequence>MFSPVRGCQLGDEVQYFHPERQRRKGGGGVSMAEMLRDMGVTTGRKENKQKEMTMAKPTLQRSYAEAVKRPRSKERNTIRVEVRGEEISNNLSKLEHCLVGSWNPSSARGEDLEKLRFLMANTWGLKGKLGLAGWKRAGYCWSSNLWAKLTVSSLLGRDRVAIIAMGADHIEKGGEECGGFLANGETGGASMGLDSGEDERCRFSECVGDRDRGGLLFPCPLVGDQTVPEKGFGGQSRIDWLTKRRGWGDATARVGPRVVEEKENARLKALHLSADGTGR</sequence>
<dbReference type="AlphaFoldDB" id="A0A438JRJ5"/>
<evidence type="ECO:0000313" key="3">
    <source>
        <dbReference type="Proteomes" id="UP000288805"/>
    </source>
</evidence>
<comment type="caution">
    <text evidence="2">The sequence shown here is derived from an EMBL/GenBank/DDBJ whole genome shotgun (WGS) entry which is preliminary data.</text>
</comment>
<evidence type="ECO:0000256" key="1">
    <source>
        <dbReference type="SAM" id="MobiDB-lite"/>
    </source>
</evidence>
<name>A0A438JRJ5_VITVI</name>
<proteinExistence type="predicted"/>
<gene>
    <name evidence="2" type="ORF">CK203_015817</name>
</gene>
<protein>
    <recommendedName>
        <fullName evidence="4">DUF4283 domain-containing protein</fullName>
    </recommendedName>
</protein>
<evidence type="ECO:0000313" key="2">
    <source>
        <dbReference type="EMBL" id="RVX11581.1"/>
    </source>
</evidence>
<reference evidence="2 3" key="1">
    <citation type="journal article" date="2018" name="PLoS Genet.">
        <title>Population sequencing reveals clonal diversity and ancestral inbreeding in the grapevine cultivar Chardonnay.</title>
        <authorList>
            <person name="Roach M.J."/>
            <person name="Johnson D.L."/>
            <person name="Bohlmann J."/>
            <person name="van Vuuren H.J."/>
            <person name="Jones S.J."/>
            <person name="Pretorius I.S."/>
            <person name="Schmidt S.A."/>
            <person name="Borneman A.R."/>
        </authorList>
    </citation>
    <scope>NUCLEOTIDE SEQUENCE [LARGE SCALE GENOMIC DNA]</scope>
    <source>
        <strain evidence="3">cv. Chardonnay</strain>
        <tissue evidence="2">Leaf</tissue>
    </source>
</reference>
<dbReference type="EMBL" id="QGNW01000030">
    <property type="protein sequence ID" value="RVX11581.1"/>
    <property type="molecule type" value="Genomic_DNA"/>
</dbReference>
<feature type="region of interest" description="Disordered" evidence="1">
    <location>
        <begin position="45"/>
        <end position="71"/>
    </location>
</feature>
<feature type="compositionally biased region" description="Basic and acidic residues" evidence="1">
    <location>
        <begin position="45"/>
        <end position="54"/>
    </location>
</feature>
<accession>A0A438JRJ5</accession>
<evidence type="ECO:0008006" key="4">
    <source>
        <dbReference type="Google" id="ProtNLM"/>
    </source>
</evidence>